<dbReference type="AlphaFoldDB" id="A0AA42BSJ4"/>
<dbReference type="InterPro" id="IPR052944">
    <property type="entry name" value="Sporulation_related"/>
</dbReference>
<evidence type="ECO:0000256" key="1">
    <source>
        <dbReference type="SAM" id="MobiDB-lite"/>
    </source>
</evidence>
<feature type="region of interest" description="Disordered" evidence="1">
    <location>
        <begin position="66"/>
        <end position="85"/>
    </location>
</feature>
<comment type="caution">
    <text evidence="2">The sequence shown here is derived from an EMBL/GenBank/DDBJ whole genome shotgun (WGS) entry which is preliminary data.</text>
</comment>
<feature type="region of interest" description="Disordered" evidence="1">
    <location>
        <begin position="144"/>
        <end position="169"/>
    </location>
</feature>
<evidence type="ECO:0000313" key="2">
    <source>
        <dbReference type="EMBL" id="MCS5725345.1"/>
    </source>
</evidence>
<accession>A0AA42BSJ4</accession>
<protein>
    <submittedName>
        <fullName evidence="2">DUF2092 domain-containing protein</fullName>
    </submittedName>
</protein>
<dbReference type="InterPro" id="IPR029046">
    <property type="entry name" value="LolA/LolB/LppX"/>
</dbReference>
<feature type="compositionally biased region" description="Low complexity" evidence="1">
    <location>
        <begin position="69"/>
        <end position="85"/>
    </location>
</feature>
<dbReference type="RefSeq" id="WP_259525821.1">
    <property type="nucleotide sequence ID" value="NZ_JANLCK010000002.1"/>
</dbReference>
<feature type="region of interest" description="Disordered" evidence="1">
    <location>
        <begin position="274"/>
        <end position="311"/>
    </location>
</feature>
<reference evidence="2" key="1">
    <citation type="submission" date="2022-08" db="EMBL/GenBank/DDBJ databases">
        <authorList>
            <person name="Deng Y."/>
            <person name="Han X.-F."/>
            <person name="Zhang Y.-Q."/>
        </authorList>
    </citation>
    <scope>NUCLEOTIDE SEQUENCE</scope>
    <source>
        <strain evidence="2">CPCC 203407</strain>
    </source>
</reference>
<gene>
    <name evidence="2" type="ORF">N1028_05495</name>
</gene>
<evidence type="ECO:0000313" key="3">
    <source>
        <dbReference type="Proteomes" id="UP001165587"/>
    </source>
</evidence>
<sequence length="375" mass="38006">MNRTWHRWIPAVAVPAVVVVVAVTGGVAATASADLPERSPQEVLALVGASEVEAFSGTLEQSSDLGLPDVSALSSGSGSSDDSGAAVSSALELATGSHTARIYADGPERLRVQVLDTLAERDAVRNGDDLWFYDSDEQTAVHATLPSRGDGATPGDSPPGTDGAVPTPDEMASRFLESVDPSTDVSLGSEQTVAGRDAYSLVLTPRTDDTLVGSVTIAVDAETGMPLEVQVFARGSAAAAFEVGFSELSLDTPSADLFDFAPPAGTEVTEKDLADRFDGDGDGGAGPGADASDAAGHQGSEPTVTGEGWGSIVETSLGGDLTEITSNPLFSQLATPVEGGSVLQTALVSVLLTDDGRLLAGAVPAELLQQAAAAE</sequence>
<organism evidence="2 3">
    <name type="scientific">Herbiconiux oxytropis</name>
    <dbReference type="NCBI Taxonomy" id="2970915"/>
    <lineage>
        <taxon>Bacteria</taxon>
        <taxon>Bacillati</taxon>
        <taxon>Actinomycetota</taxon>
        <taxon>Actinomycetes</taxon>
        <taxon>Micrococcales</taxon>
        <taxon>Microbacteriaceae</taxon>
        <taxon>Herbiconiux</taxon>
    </lineage>
</organism>
<proteinExistence type="predicted"/>
<dbReference type="SUPFAM" id="SSF89392">
    <property type="entry name" value="Prokaryotic lipoproteins and lipoprotein localization factors"/>
    <property type="match status" value="1"/>
</dbReference>
<name>A0AA42BSJ4_9MICO</name>
<dbReference type="PANTHER" id="PTHR37507:SF2">
    <property type="entry name" value="SPORULATION PROTEIN YDCC"/>
    <property type="match status" value="1"/>
</dbReference>
<dbReference type="Gene3D" id="2.50.20.10">
    <property type="entry name" value="Lipoprotein localisation LolA/LolB/LppX"/>
    <property type="match status" value="1"/>
</dbReference>
<dbReference type="PANTHER" id="PTHR37507">
    <property type="entry name" value="SPORULATION PROTEIN YDCC"/>
    <property type="match status" value="1"/>
</dbReference>
<dbReference type="EMBL" id="JANLCK010000002">
    <property type="protein sequence ID" value="MCS5725345.1"/>
    <property type="molecule type" value="Genomic_DNA"/>
</dbReference>
<dbReference type="Proteomes" id="UP001165587">
    <property type="component" value="Unassembled WGS sequence"/>
</dbReference>
<keyword evidence="3" id="KW-1185">Reference proteome</keyword>